<accession>A0A8E6ETR8</accession>
<proteinExistence type="predicted"/>
<evidence type="ECO:0008006" key="3">
    <source>
        <dbReference type="Google" id="ProtNLM"/>
    </source>
</evidence>
<name>A0A8E6ETR8_9BACT</name>
<dbReference type="InterPro" id="IPR011989">
    <property type="entry name" value="ARM-like"/>
</dbReference>
<sequence length="522" mass="58585">MIVPILLAGLGGVSLLCYARRERLALPKSFLPSAPVPSPVSRQHLHLYKGGELNAVAVEAAKSHWREKLDRGNSHIADVALRPGLQFVIQVRALAELGGSEAAKVLERQLGRDLSDDPIEQSWYWIDLAQGLREMSHVKSLPSLLQHVDKALELPLGHLYAAELVSFPAFQEHLNNPLSSHGQACLRVLHATLTGIRQGYLSASLYVEAQLGEALHTLSEACPDSVDPLVARVFLESLRILRRNDHILQILREDPSKAQAYRWQSAYLKSAEPIIREYLHEIELDLGRNLALTRGREQSDLLKAIYDFHTDSSEIIVQLLQKDMIADRSLGFACLQHGKTTRATSALLYYTRTILNPKRSFWFGVHSFLETSKARVNENLAAIKALRAHPSMEAETILLQLTHTDSVYRPAALASLGWWEPIHRKPVIETLRRGMDDLATRDICLCALARLGELAAISELQNRLIDSNAEMIHQTIDLLMDEGVTYLWPDLDTLTEHDDTAVSSHAWEVIERMRENFLGPLD</sequence>
<protein>
    <recommendedName>
        <fullName evidence="3">HEAT repeat domain-containing protein</fullName>
    </recommendedName>
</protein>
<dbReference type="AlphaFoldDB" id="A0A8E6ETR8"/>
<dbReference type="EMBL" id="CP074694">
    <property type="protein sequence ID" value="QVL32764.1"/>
    <property type="molecule type" value="Genomic_DNA"/>
</dbReference>
<gene>
    <name evidence="1" type="ORF">KIH39_02255</name>
</gene>
<evidence type="ECO:0000313" key="1">
    <source>
        <dbReference type="EMBL" id="QVL32764.1"/>
    </source>
</evidence>
<dbReference type="Proteomes" id="UP000676194">
    <property type="component" value="Chromosome"/>
</dbReference>
<dbReference type="KEGG" id="tsph:KIH39_02255"/>
<organism evidence="1 2">
    <name type="scientific">Telmatocola sphagniphila</name>
    <dbReference type="NCBI Taxonomy" id="1123043"/>
    <lineage>
        <taxon>Bacteria</taxon>
        <taxon>Pseudomonadati</taxon>
        <taxon>Planctomycetota</taxon>
        <taxon>Planctomycetia</taxon>
        <taxon>Gemmatales</taxon>
        <taxon>Gemmataceae</taxon>
    </lineage>
</organism>
<dbReference type="RefSeq" id="WP_213497654.1">
    <property type="nucleotide sequence ID" value="NZ_CP074694.1"/>
</dbReference>
<dbReference type="Gene3D" id="1.25.10.10">
    <property type="entry name" value="Leucine-rich Repeat Variant"/>
    <property type="match status" value="1"/>
</dbReference>
<evidence type="ECO:0000313" key="2">
    <source>
        <dbReference type="Proteomes" id="UP000676194"/>
    </source>
</evidence>
<reference evidence="1" key="1">
    <citation type="submission" date="2021-05" db="EMBL/GenBank/DDBJ databases">
        <title>Complete genome sequence of the cellulolytic planctomycete Telmatocola sphagniphila SP2T and characterization of the first cellulase from planctomycetes.</title>
        <authorList>
            <person name="Rakitin A.L."/>
            <person name="Beletsky A.V."/>
            <person name="Naumoff D.G."/>
            <person name="Kulichevskaya I.S."/>
            <person name="Mardanov A.V."/>
            <person name="Ravin N.V."/>
            <person name="Dedysh S.N."/>
        </authorList>
    </citation>
    <scope>NUCLEOTIDE SEQUENCE</scope>
    <source>
        <strain evidence="1">SP2T</strain>
    </source>
</reference>
<keyword evidence="2" id="KW-1185">Reference proteome</keyword>